<keyword evidence="7 12" id="KW-0863">Zinc-finger</keyword>
<protein>
    <recommendedName>
        <fullName evidence="12">DNA primase</fullName>
        <ecNumber evidence="12">2.7.7.101</ecNumber>
    </recommendedName>
</protein>
<sequence length="637" mass="72007">MARIPDSFIQDLLNRVDIVDVVERYLPLKKAGQNYAACCPFHKEKSPSFTVSPTKQFYHCFGCGAHGSAVGFVMEYEGLSYPEAIRKLAESVGLQVPEEVGGAPEAPRAEPGVFDALKLASDFYRQQLKTAPQAIAYLKGRGLEGRTAARFGLGYAPGGEDWQPLKKVFPDYDWNKLLAEAGLVIDKEDTKRRYDRFRDRVMFPILNQRGSVIGFGGRVMGQGEPKYLNSPETPVFEKGRELYGLTQARAAIRDVGRVLVVEGYMDVVMLSQHGIEYAVATLGTACTPDHLRKLLKLADDVVFCFDGDRAGRKAAWRALENSLDLLADGKKLTFLFLPEEHDPDSYVQAFGRERFEQCVRQEATPLAQFLLRELSGQVELESDEGRARLVHLAKPLLARVKAPAYAVMLKKRLAELCRLELSELEPILSGQDGQRSNRERHESSSRNDGSYGRDEGWQGNRERSGRKGEWRDGKWRDRPPQRQALTPPKVRQDPVERLTQLVLADPELARSGEPTWTSWPAQEATRLLRAVLDAARNYGQFDSGMQLVELWRGESEFERLLRLSSQATQIFGRMEGDERRIEFAETLAAVGQALERPATLDRKAELEYRAVNGGLTETEKREYENLVREAQRQRFHR</sequence>
<dbReference type="EC" id="2.7.7.101" evidence="12"/>
<evidence type="ECO:0000256" key="5">
    <source>
        <dbReference type="ARBA" id="ARBA00022705"/>
    </source>
</evidence>
<dbReference type="RefSeq" id="WP_136771282.1">
    <property type="nucleotide sequence ID" value="NZ_CP156074.1"/>
</dbReference>
<feature type="region of interest" description="Disordered" evidence="13">
    <location>
        <begin position="429"/>
        <end position="492"/>
    </location>
</feature>
<evidence type="ECO:0000256" key="6">
    <source>
        <dbReference type="ARBA" id="ARBA00022723"/>
    </source>
</evidence>
<dbReference type="InterPro" id="IPR034151">
    <property type="entry name" value="TOPRIM_DnaG_bac"/>
</dbReference>
<comment type="caution">
    <text evidence="15">The sequence shown here is derived from an EMBL/GenBank/DDBJ whole genome shotgun (WGS) entry which is preliminary data.</text>
</comment>
<evidence type="ECO:0000256" key="7">
    <source>
        <dbReference type="ARBA" id="ARBA00022771"/>
    </source>
</evidence>
<evidence type="ECO:0000256" key="1">
    <source>
        <dbReference type="ARBA" id="ARBA00022478"/>
    </source>
</evidence>
<proteinExistence type="inferred from homology"/>
<name>A0A4U0QBU9_9NEIS</name>
<feature type="domain" description="Toprim" evidence="14">
    <location>
        <begin position="256"/>
        <end position="338"/>
    </location>
</feature>
<evidence type="ECO:0000256" key="11">
    <source>
        <dbReference type="ARBA" id="ARBA00023163"/>
    </source>
</evidence>
<dbReference type="SMART" id="SM00400">
    <property type="entry name" value="ZnF_CHCC"/>
    <property type="match status" value="1"/>
</dbReference>
<dbReference type="CDD" id="cd03364">
    <property type="entry name" value="TOPRIM_DnaG_primases"/>
    <property type="match status" value="1"/>
</dbReference>
<dbReference type="EMBL" id="SUMF01000001">
    <property type="protein sequence ID" value="TJZ78766.1"/>
    <property type="molecule type" value="Genomic_DNA"/>
</dbReference>
<evidence type="ECO:0000256" key="2">
    <source>
        <dbReference type="ARBA" id="ARBA00022515"/>
    </source>
</evidence>
<dbReference type="Gene3D" id="3.40.1360.10">
    <property type="match status" value="1"/>
</dbReference>
<dbReference type="GO" id="GO:0005737">
    <property type="term" value="C:cytoplasm"/>
    <property type="evidence" value="ECO:0007669"/>
    <property type="project" value="TreeGrafter"/>
</dbReference>
<evidence type="ECO:0000256" key="12">
    <source>
        <dbReference type="HAMAP-Rule" id="MF_00974"/>
    </source>
</evidence>
<dbReference type="InterPro" id="IPR006171">
    <property type="entry name" value="TOPRIM_dom"/>
</dbReference>
<evidence type="ECO:0000256" key="3">
    <source>
        <dbReference type="ARBA" id="ARBA00022679"/>
    </source>
</evidence>
<dbReference type="Pfam" id="PF13662">
    <property type="entry name" value="Toprim_4"/>
    <property type="match status" value="1"/>
</dbReference>
<comment type="catalytic activity">
    <reaction evidence="12">
        <text>ssDNA + n NTP = ssDNA/pppN(pN)n-1 hybrid + (n-1) diphosphate.</text>
        <dbReference type="EC" id="2.7.7.101"/>
    </reaction>
</comment>
<evidence type="ECO:0000256" key="9">
    <source>
        <dbReference type="ARBA" id="ARBA00022842"/>
    </source>
</evidence>
<dbReference type="Gene3D" id="1.10.860.10">
    <property type="entry name" value="DNAb Helicase, Chain A"/>
    <property type="match status" value="1"/>
</dbReference>
<dbReference type="SMART" id="SM00493">
    <property type="entry name" value="TOPRIM"/>
    <property type="match status" value="1"/>
</dbReference>
<dbReference type="InterPro" id="IPR036977">
    <property type="entry name" value="DNA_primase_Znf_CHC2"/>
</dbReference>
<dbReference type="AlphaFoldDB" id="A0A4U0QBU9"/>
<accession>A0A4U0QBU9</accession>
<dbReference type="PANTHER" id="PTHR30313:SF2">
    <property type="entry name" value="DNA PRIMASE"/>
    <property type="match status" value="1"/>
</dbReference>
<dbReference type="InterPro" id="IPR013264">
    <property type="entry name" value="DNAG_N"/>
</dbReference>
<comment type="cofactor">
    <cofactor evidence="12">
        <name>Zn(2+)</name>
        <dbReference type="ChEBI" id="CHEBI:29105"/>
    </cofactor>
    <text evidence="12">Binds 1 zinc ion per monomer.</text>
</comment>
<dbReference type="Gene3D" id="3.90.580.10">
    <property type="entry name" value="Zinc finger, CHC2-type domain"/>
    <property type="match status" value="1"/>
</dbReference>
<dbReference type="PROSITE" id="PS50880">
    <property type="entry name" value="TOPRIM"/>
    <property type="match status" value="1"/>
</dbReference>
<keyword evidence="16" id="KW-1185">Reference proteome</keyword>
<evidence type="ECO:0000256" key="8">
    <source>
        <dbReference type="ARBA" id="ARBA00022833"/>
    </source>
</evidence>
<evidence type="ECO:0000313" key="16">
    <source>
        <dbReference type="Proteomes" id="UP000310016"/>
    </source>
</evidence>
<dbReference type="GO" id="GO:0003899">
    <property type="term" value="F:DNA-directed RNA polymerase activity"/>
    <property type="evidence" value="ECO:0007669"/>
    <property type="project" value="UniProtKB-UniRule"/>
</dbReference>
<dbReference type="Pfam" id="PF10410">
    <property type="entry name" value="DnaB_bind"/>
    <property type="match status" value="1"/>
</dbReference>
<dbReference type="SUPFAM" id="SSF56731">
    <property type="entry name" value="DNA primase core"/>
    <property type="match status" value="1"/>
</dbReference>
<dbReference type="Pfam" id="PF08278">
    <property type="entry name" value="DnaG_DnaB_bind"/>
    <property type="match status" value="1"/>
</dbReference>
<dbReference type="Pfam" id="PF08275">
    <property type="entry name" value="DNAG_N"/>
    <property type="match status" value="1"/>
</dbReference>
<keyword evidence="1 12" id="KW-0240">DNA-directed RNA polymerase</keyword>
<comment type="subunit">
    <text evidence="12">Monomer. Interacts with DnaB.</text>
</comment>
<dbReference type="Gene3D" id="1.20.50.20">
    <property type="entry name" value="DnaG, RNA polymerase domain, helical bundle"/>
    <property type="match status" value="1"/>
</dbReference>
<keyword evidence="8 12" id="KW-0862">Zinc</keyword>
<feature type="zinc finger region" description="CHC2-type" evidence="12">
    <location>
        <begin position="39"/>
        <end position="63"/>
    </location>
</feature>
<dbReference type="OrthoDB" id="9803773at2"/>
<evidence type="ECO:0000256" key="4">
    <source>
        <dbReference type="ARBA" id="ARBA00022695"/>
    </source>
</evidence>
<keyword evidence="5 12" id="KW-0235">DNA replication</keyword>
<dbReference type="Proteomes" id="UP000310016">
    <property type="component" value="Unassembled WGS sequence"/>
</dbReference>
<dbReference type="HAMAP" id="MF_00974">
    <property type="entry name" value="DNA_primase_DnaG"/>
    <property type="match status" value="1"/>
</dbReference>
<dbReference type="NCBIfam" id="TIGR01391">
    <property type="entry name" value="dnaG"/>
    <property type="match status" value="1"/>
</dbReference>
<keyword evidence="10 12" id="KW-0238">DNA-binding</keyword>
<keyword evidence="4 12" id="KW-0548">Nucleotidyltransferase</keyword>
<dbReference type="Pfam" id="PF01807">
    <property type="entry name" value="Zn_ribbon_DnaG"/>
    <property type="match status" value="1"/>
</dbReference>
<dbReference type="GO" id="GO:0003677">
    <property type="term" value="F:DNA binding"/>
    <property type="evidence" value="ECO:0007669"/>
    <property type="project" value="UniProtKB-KW"/>
</dbReference>
<organism evidence="15 16">
    <name type="scientific">Chitiniphilus eburneus</name>
    <dbReference type="NCBI Taxonomy" id="2571148"/>
    <lineage>
        <taxon>Bacteria</taxon>
        <taxon>Pseudomonadati</taxon>
        <taxon>Pseudomonadota</taxon>
        <taxon>Betaproteobacteria</taxon>
        <taxon>Neisseriales</taxon>
        <taxon>Chitinibacteraceae</taxon>
        <taxon>Chitiniphilus</taxon>
    </lineage>
</organism>
<dbReference type="InterPro" id="IPR016136">
    <property type="entry name" value="DNA_helicase_N/primase_C"/>
</dbReference>
<keyword evidence="2 12" id="KW-0639">Primosome</keyword>
<dbReference type="InterPro" id="IPR050219">
    <property type="entry name" value="DnaG_primase"/>
</dbReference>
<dbReference type="FunFam" id="3.40.1360.10:FF:000002">
    <property type="entry name" value="DNA primase"/>
    <property type="match status" value="1"/>
</dbReference>
<comment type="domain">
    <text evidence="12">Contains an N-terminal zinc-binding domain, a central core domain that contains the primase activity, and a C-terminal DnaB-binding domain.</text>
</comment>
<dbReference type="InterPro" id="IPR002694">
    <property type="entry name" value="Znf_CHC2"/>
</dbReference>
<dbReference type="Gene3D" id="3.90.980.10">
    <property type="entry name" value="DNA primase, catalytic core, N-terminal domain"/>
    <property type="match status" value="1"/>
</dbReference>
<evidence type="ECO:0000256" key="10">
    <source>
        <dbReference type="ARBA" id="ARBA00023125"/>
    </source>
</evidence>
<dbReference type="InterPro" id="IPR019475">
    <property type="entry name" value="DNA_primase_DnaB-bd"/>
</dbReference>
<gene>
    <name evidence="12" type="primary">dnaG</name>
    <name evidence="15" type="ORF">FAZ21_00285</name>
</gene>
<evidence type="ECO:0000256" key="13">
    <source>
        <dbReference type="SAM" id="MobiDB-lite"/>
    </source>
</evidence>
<evidence type="ECO:0000313" key="15">
    <source>
        <dbReference type="EMBL" id="TJZ78766.1"/>
    </source>
</evidence>
<dbReference type="GO" id="GO:0000428">
    <property type="term" value="C:DNA-directed RNA polymerase complex"/>
    <property type="evidence" value="ECO:0007669"/>
    <property type="project" value="UniProtKB-KW"/>
</dbReference>
<dbReference type="FunFam" id="3.90.580.10:FF:000001">
    <property type="entry name" value="DNA primase"/>
    <property type="match status" value="1"/>
</dbReference>
<feature type="compositionally biased region" description="Basic and acidic residues" evidence="13">
    <location>
        <begin position="435"/>
        <end position="480"/>
    </location>
</feature>
<reference evidence="15 16" key="1">
    <citation type="submission" date="2019-04" db="EMBL/GenBank/DDBJ databases">
        <title>Chitiniphilus eburnea sp. nov., a novel chitinolytic bacterium isolated from aquaculture sludge.</title>
        <authorList>
            <person name="Sheng M."/>
        </authorList>
    </citation>
    <scope>NUCLEOTIDE SEQUENCE [LARGE SCALE GENOMIC DNA]</scope>
    <source>
        <strain evidence="15 16">HX-2-15</strain>
    </source>
</reference>
<dbReference type="InterPro" id="IPR013173">
    <property type="entry name" value="DNA_primase_DnaG_DnaB-bd_dom"/>
</dbReference>
<comment type="similarity">
    <text evidence="12">Belongs to the DnaG primase family.</text>
</comment>
<dbReference type="SUPFAM" id="SSF57783">
    <property type="entry name" value="Zinc beta-ribbon"/>
    <property type="match status" value="1"/>
</dbReference>
<dbReference type="PANTHER" id="PTHR30313">
    <property type="entry name" value="DNA PRIMASE"/>
    <property type="match status" value="1"/>
</dbReference>
<comment type="function">
    <text evidence="12">RNA polymerase that catalyzes the synthesis of short RNA molecules used as primers for DNA polymerase during DNA replication.</text>
</comment>
<keyword evidence="11 12" id="KW-0804">Transcription</keyword>
<evidence type="ECO:0000259" key="14">
    <source>
        <dbReference type="PROSITE" id="PS50880"/>
    </source>
</evidence>
<keyword evidence="9" id="KW-0460">Magnesium</keyword>
<dbReference type="InterPro" id="IPR030846">
    <property type="entry name" value="DnaG_bac"/>
</dbReference>
<dbReference type="SUPFAM" id="SSF117023">
    <property type="entry name" value="DNA primase DnaG, C-terminal domain"/>
    <property type="match status" value="1"/>
</dbReference>
<dbReference type="InterPro" id="IPR037068">
    <property type="entry name" value="DNA_primase_core_N_sf"/>
</dbReference>
<dbReference type="GO" id="GO:0008270">
    <property type="term" value="F:zinc ion binding"/>
    <property type="evidence" value="ECO:0007669"/>
    <property type="project" value="UniProtKB-UniRule"/>
</dbReference>
<keyword evidence="3 12" id="KW-0808">Transferase</keyword>
<dbReference type="GO" id="GO:0006269">
    <property type="term" value="P:DNA replication, synthesis of primer"/>
    <property type="evidence" value="ECO:0007669"/>
    <property type="project" value="UniProtKB-UniRule"/>
</dbReference>
<keyword evidence="6 12" id="KW-0479">Metal-binding</keyword>
<dbReference type="InterPro" id="IPR006295">
    <property type="entry name" value="DNA_primase_DnaG"/>
</dbReference>
<dbReference type="GO" id="GO:1990077">
    <property type="term" value="C:primosome complex"/>
    <property type="evidence" value="ECO:0007669"/>
    <property type="project" value="UniProtKB-KW"/>
</dbReference>